<comment type="caution">
    <text evidence="2">The sequence shown here is derived from an EMBL/GenBank/DDBJ whole genome shotgun (WGS) entry which is preliminary data.</text>
</comment>
<feature type="chain" id="PRO_5022156020" description="Lipoprotein" evidence="1">
    <location>
        <begin position="26"/>
        <end position="111"/>
    </location>
</feature>
<name>A0A547PBH1_9SPHN</name>
<organism evidence="2 3">
    <name type="scientific">Erythrobacter insulae</name>
    <dbReference type="NCBI Taxonomy" id="2584124"/>
    <lineage>
        <taxon>Bacteria</taxon>
        <taxon>Pseudomonadati</taxon>
        <taxon>Pseudomonadota</taxon>
        <taxon>Alphaproteobacteria</taxon>
        <taxon>Sphingomonadales</taxon>
        <taxon>Erythrobacteraceae</taxon>
        <taxon>Erythrobacter/Porphyrobacter group</taxon>
        <taxon>Erythrobacter</taxon>
    </lineage>
</organism>
<dbReference type="Proteomes" id="UP000316343">
    <property type="component" value="Unassembled WGS sequence"/>
</dbReference>
<dbReference type="OrthoDB" id="7428913at2"/>
<protein>
    <recommendedName>
        <fullName evidence="4">Lipoprotein</fullName>
    </recommendedName>
</protein>
<sequence length="111" mass="12015">MRALPFLTLAAAGLSLSGCVVGAVADVVTAPVRVGSKAVDLATTSQSEADEKRGREIRKREEQLGKLERRYGKELRDCQDGDRGACAKAQLTYREMQTLTPAIPVEPEPED</sequence>
<dbReference type="AlphaFoldDB" id="A0A547PBH1"/>
<keyword evidence="3" id="KW-1185">Reference proteome</keyword>
<evidence type="ECO:0000313" key="3">
    <source>
        <dbReference type="Proteomes" id="UP000316343"/>
    </source>
</evidence>
<proteinExistence type="predicted"/>
<evidence type="ECO:0008006" key="4">
    <source>
        <dbReference type="Google" id="ProtNLM"/>
    </source>
</evidence>
<dbReference type="EMBL" id="VHJK01000001">
    <property type="protein sequence ID" value="TRD11374.1"/>
    <property type="molecule type" value="Genomic_DNA"/>
</dbReference>
<evidence type="ECO:0000313" key="2">
    <source>
        <dbReference type="EMBL" id="TRD11374.1"/>
    </source>
</evidence>
<keyword evidence="1" id="KW-0732">Signal</keyword>
<dbReference type="PROSITE" id="PS51257">
    <property type="entry name" value="PROKAR_LIPOPROTEIN"/>
    <property type="match status" value="1"/>
</dbReference>
<gene>
    <name evidence="2" type="ORF">FGU71_05575</name>
</gene>
<feature type="signal peptide" evidence="1">
    <location>
        <begin position="1"/>
        <end position="25"/>
    </location>
</feature>
<evidence type="ECO:0000256" key="1">
    <source>
        <dbReference type="SAM" id="SignalP"/>
    </source>
</evidence>
<reference evidence="2 3" key="1">
    <citation type="submission" date="2019-06" db="EMBL/GenBank/DDBJ databases">
        <title>Erythrobacter insulae sp. nov., isolated from a tidal flat.</title>
        <authorList>
            <person name="Yoon J.-H."/>
        </authorList>
    </citation>
    <scope>NUCLEOTIDE SEQUENCE [LARGE SCALE GENOMIC DNA]</scope>
    <source>
        <strain evidence="2 3">JBTF-M21</strain>
    </source>
</reference>
<accession>A0A547PBH1</accession>
<dbReference type="RefSeq" id="WP_142787639.1">
    <property type="nucleotide sequence ID" value="NZ_VHJK01000001.1"/>
</dbReference>